<dbReference type="InterPro" id="IPR050950">
    <property type="entry name" value="HTH-type_LysR_regulators"/>
</dbReference>
<evidence type="ECO:0000256" key="2">
    <source>
        <dbReference type="ARBA" id="ARBA00023015"/>
    </source>
</evidence>
<dbReference type="InterPro" id="IPR000847">
    <property type="entry name" value="LysR_HTH_N"/>
</dbReference>
<comment type="similarity">
    <text evidence="1">Belongs to the LysR transcriptional regulatory family.</text>
</comment>
<dbReference type="GO" id="GO:0003700">
    <property type="term" value="F:DNA-binding transcription factor activity"/>
    <property type="evidence" value="ECO:0007669"/>
    <property type="project" value="InterPro"/>
</dbReference>
<keyword evidence="4" id="KW-0804">Transcription</keyword>
<dbReference type="PRINTS" id="PR00039">
    <property type="entry name" value="HTHLYSR"/>
</dbReference>
<dbReference type="PATRIC" id="fig|997761.3.peg.4680"/>
<dbReference type="Pfam" id="PF00126">
    <property type="entry name" value="HTH_1"/>
    <property type="match status" value="1"/>
</dbReference>
<dbReference type="Proteomes" id="UP000007392">
    <property type="component" value="Chromosome"/>
</dbReference>
<evidence type="ECO:0000256" key="1">
    <source>
        <dbReference type="ARBA" id="ARBA00009437"/>
    </source>
</evidence>
<organism evidence="6 7">
    <name type="scientific">Paenibacillus mucilaginosus K02</name>
    <dbReference type="NCBI Taxonomy" id="997761"/>
    <lineage>
        <taxon>Bacteria</taxon>
        <taxon>Bacillati</taxon>
        <taxon>Bacillota</taxon>
        <taxon>Bacilli</taxon>
        <taxon>Bacillales</taxon>
        <taxon>Paenibacillaceae</taxon>
        <taxon>Paenibacillus</taxon>
    </lineage>
</organism>
<evidence type="ECO:0000259" key="5">
    <source>
        <dbReference type="PROSITE" id="PS50931"/>
    </source>
</evidence>
<dbReference type="SUPFAM" id="SSF53850">
    <property type="entry name" value="Periplasmic binding protein-like II"/>
    <property type="match status" value="1"/>
</dbReference>
<dbReference type="OrthoDB" id="9803735at2"/>
<dbReference type="Gene3D" id="3.40.190.290">
    <property type="match status" value="1"/>
</dbReference>
<keyword evidence="3" id="KW-0238">DNA-binding</keyword>
<dbReference type="RefSeq" id="WP_014651802.1">
    <property type="nucleotide sequence ID" value="NC_017672.3"/>
</dbReference>
<feature type="domain" description="HTH lysR-type" evidence="5">
    <location>
        <begin position="2"/>
        <end position="59"/>
    </location>
</feature>
<keyword evidence="2" id="KW-0805">Transcription regulation</keyword>
<evidence type="ECO:0000256" key="3">
    <source>
        <dbReference type="ARBA" id="ARBA00023125"/>
    </source>
</evidence>
<evidence type="ECO:0000313" key="7">
    <source>
        <dbReference type="Proteomes" id="UP000007392"/>
    </source>
</evidence>
<name>I0BMQ3_9BACL</name>
<dbReference type="Gene3D" id="1.10.10.10">
    <property type="entry name" value="Winged helix-like DNA-binding domain superfamily/Winged helix DNA-binding domain"/>
    <property type="match status" value="1"/>
</dbReference>
<dbReference type="GO" id="GO:0005829">
    <property type="term" value="C:cytosol"/>
    <property type="evidence" value="ECO:0007669"/>
    <property type="project" value="TreeGrafter"/>
</dbReference>
<dbReference type="GO" id="GO:0003677">
    <property type="term" value="F:DNA binding"/>
    <property type="evidence" value="ECO:0007669"/>
    <property type="project" value="UniProtKB-KW"/>
</dbReference>
<dbReference type="PANTHER" id="PTHR30419">
    <property type="entry name" value="HTH-TYPE TRANSCRIPTIONAL REGULATOR YBHD"/>
    <property type="match status" value="1"/>
</dbReference>
<dbReference type="HOGENOM" id="CLU_039613_6_2_9"/>
<dbReference type="InterPro" id="IPR005119">
    <property type="entry name" value="LysR_subst-bd"/>
</dbReference>
<proteinExistence type="inferred from homology"/>
<accession>I0BMQ3</accession>
<dbReference type="SUPFAM" id="SSF46785">
    <property type="entry name" value="Winged helix' DNA-binding domain"/>
    <property type="match status" value="1"/>
</dbReference>
<sequence>MIDLKQLTYFVAVAESGSFTQAARSLHITQPSLSKMVRLLEEDLGVQLIDRSAKKIELTDAGRSILQSAKGILQSVELLTTDLEEVTTLRKGTLRLGIPPMTGGYFLPSIIESFLSDYPDIRLHVLEQGGKSLEQDVLQGELDFSLVILPVKEEDRFHILPCVHEDLHLVAHAGHPLAGREAVTLRQLEDEPFIMFREDFTLHHLIKDRCRAAGFEPRIVFESSQWDFMTEMVAAKYGISLLPEGVCRRLDPRRFASVPVVRPSIPWRLSMIWRKDKYMSFAAREWVRLMESKVAPPSP</sequence>
<protein>
    <submittedName>
        <fullName evidence="6">LysR family transcriptional regulator</fullName>
    </submittedName>
</protein>
<dbReference type="FunFam" id="1.10.10.10:FF:000001">
    <property type="entry name" value="LysR family transcriptional regulator"/>
    <property type="match status" value="1"/>
</dbReference>
<dbReference type="PROSITE" id="PS50931">
    <property type="entry name" value="HTH_LYSR"/>
    <property type="match status" value="1"/>
</dbReference>
<dbReference type="InterPro" id="IPR036390">
    <property type="entry name" value="WH_DNA-bd_sf"/>
</dbReference>
<evidence type="ECO:0000256" key="4">
    <source>
        <dbReference type="ARBA" id="ARBA00023163"/>
    </source>
</evidence>
<evidence type="ECO:0000313" key="6">
    <source>
        <dbReference type="EMBL" id="AFH63650.1"/>
    </source>
</evidence>
<dbReference type="CDD" id="cd08438">
    <property type="entry name" value="PBP2_CidR"/>
    <property type="match status" value="1"/>
</dbReference>
<dbReference type="PANTHER" id="PTHR30419:SF8">
    <property type="entry name" value="NITROGEN ASSIMILATION TRANSCRIPTIONAL ACTIVATOR-RELATED"/>
    <property type="match status" value="1"/>
</dbReference>
<dbReference type="EMBL" id="CP003422">
    <property type="protein sequence ID" value="AFH63650.1"/>
    <property type="molecule type" value="Genomic_DNA"/>
</dbReference>
<dbReference type="InterPro" id="IPR036388">
    <property type="entry name" value="WH-like_DNA-bd_sf"/>
</dbReference>
<dbReference type="Pfam" id="PF03466">
    <property type="entry name" value="LysR_substrate"/>
    <property type="match status" value="1"/>
</dbReference>
<dbReference type="AlphaFoldDB" id="I0BMQ3"/>
<reference evidence="6 7" key="1">
    <citation type="submission" date="2013-06" db="EMBL/GenBank/DDBJ databases">
        <title>Complete genome sequence of Paenibacillus mucilaginosus K02.</title>
        <authorList>
            <person name="Xiao B."/>
            <person name="Sun L."/>
            <person name="Xiao L."/>
            <person name="Lian B."/>
        </authorList>
    </citation>
    <scope>NUCLEOTIDE SEQUENCE [LARGE SCALE GENOMIC DNA]</scope>
    <source>
        <strain evidence="6 7">K02</strain>
    </source>
</reference>
<dbReference type="KEGG" id="pmw:B2K_23665"/>
<gene>
    <name evidence="6" type="ORF">B2K_23665</name>
</gene>